<dbReference type="EMBL" id="BNEC01000005">
    <property type="protein sequence ID" value="GHI69693.1"/>
    <property type="molecule type" value="Genomic_DNA"/>
</dbReference>
<evidence type="ECO:0000256" key="1">
    <source>
        <dbReference type="SAM" id="MobiDB-lite"/>
    </source>
</evidence>
<feature type="region of interest" description="Disordered" evidence="1">
    <location>
        <begin position="19"/>
        <end position="64"/>
    </location>
</feature>
<evidence type="ECO:0000313" key="2">
    <source>
        <dbReference type="EMBL" id="GHI69693.1"/>
    </source>
</evidence>
<comment type="caution">
    <text evidence="2">The sequence shown here is derived from an EMBL/GenBank/DDBJ whole genome shotgun (WGS) entry which is preliminary data.</text>
</comment>
<evidence type="ECO:0000313" key="3">
    <source>
        <dbReference type="Proteomes" id="UP000613974"/>
    </source>
</evidence>
<protein>
    <submittedName>
        <fullName evidence="2">Uncharacterized protein</fullName>
    </submittedName>
</protein>
<proteinExistence type="predicted"/>
<accession>A0ABQ3SNH5</accession>
<organism evidence="2 3">
    <name type="scientific">Streptomyces nojiriensis</name>
    <dbReference type="NCBI Taxonomy" id="66374"/>
    <lineage>
        <taxon>Bacteria</taxon>
        <taxon>Bacillati</taxon>
        <taxon>Actinomycetota</taxon>
        <taxon>Actinomycetes</taxon>
        <taxon>Kitasatosporales</taxon>
        <taxon>Streptomycetaceae</taxon>
        <taxon>Streptomyces</taxon>
    </lineage>
</organism>
<keyword evidence="3" id="KW-1185">Reference proteome</keyword>
<dbReference type="Proteomes" id="UP000613974">
    <property type="component" value="Unassembled WGS sequence"/>
</dbReference>
<gene>
    <name evidence="2" type="ORF">Snoj_36110</name>
</gene>
<name>A0ABQ3SNH5_9ACTN</name>
<reference evidence="3" key="1">
    <citation type="submission" date="2023-07" db="EMBL/GenBank/DDBJ databases">
        <title>Whole genome shotgun sequence of Streptomyces nojiriensis NBRC 13794.</title>
        <authorList>
            <person name="Komaki H."/>
            <person name="Tamura T."/>
        </authorList>
    </citation>
    <scope>NUCLEOTIDE SEQUENCE [LARGE SCALE GENOMIC DNA]</scope>
    <source>
        <strain evidence="3">NBRC 13794</strain>
    </source>
</reference>
<feature type="compositionally biased region" description="Polar residues" evidence="1">
    <location>
        <begin position="49"/>
        <end position="64"/>
    </location>
</feature>
<sequence>MVEPKAVDLDGDPRIRQKRVGKQPPVQGCAEFGKEWRKGTRTVEPPGSGSMNSAYAAQSECAQR</sequence>